<dbReference type="InterPro" id="IPR002881">
    <property type="entry name" value="DUF58"/>
</dbReference>
<keyword evidence="1" id="KW-1133">Transmembrane helix</keyword>
<dbReference type="RefSeq" id="WP_168876818.1">
    <property type="nucleotide sequence ID" value="NZ_JABAIM010000001.1"/>
</dbReference>
<dbReference type="SUPFAM" id="SSF53300">
    <property type="entry name" value="vWA-like"/>
    <property type="match status" value="1"/>
</dbReference>
<comment type="caution">
    <text evidence="3">The sequence shown here is derived from an EMBL/GenBank/DDBJ whole genome shotgun (WGS) entry which is preliminary data.</text>
</comment>
<dbReference type="InterPro" id="IPR036465">
    <property type="entry name" value="vWFA_dom_sf"/>
</dbReference>
<keyword evidence="1" id="KW-0812">Transmembrane</keyword>
<accession>A0A847SCS7</accession>
<evidence type="ECO:0000256" key="1">
    <source>
        <dbReference type="SAM" id="Phobius"/>
    </source>
</evidence>
<keyword evidence="1" id="KW-0472">Membrane</keyword>
<organism evidence="3 4">
    <name type="scientific">Leeia aquatica</name>
    <dbReference type="NCBI Taxonomy" id="2725557"/>
    <lineage>
        <taxon>Bacteria</taxon>
        <taxon>Pseudomonadati</taxon>
        <taxon>Pseudomonadota</taxon>
        <taxon>Betaproteobacteria</taxon>
        <taxon>Neisseriales</taxon>
        <taxon>Leeiaceae</taxon>
        <taxon>Leeia</taxon>
    </lineage>
</organism>
<evidence type="ECO:0000313" key="3">
    <source>
        <dbReference type="EMBL" id="NLR75276.1"/>
    </source>
</evidence>
<dbReference type="Proteomes" id="UP000587991">
    <property type="component" value="Unassembled WGS sequence"/>
</dbReference>
<name>A0A847SCS7_9NEIS</name>
<proteinExistence type="predicted"/>
<feature type="transmembrane region" description="Helical" evidence="1">
    <location>
        <begin position="7"/>
        <end position="25"/>
    </location>
</feature>
<evidence type="ECO:0000259" key="2">
    <source>
        <dbReference type="Pfam" id="PF01882"/>
    </source>
</evidence>
<keyword evidence="4" id="KW-1185">Reference proteome</keyword>
<dbReference type="EMBL" id="JABAIM010000001">
    <property type="protein sequence ID" value="NLR75276.1"/>
    <property type="molecule type" value="Genomic_DNA"/>
</dbReference>
<dbReference type="Pfam" id="PF01882">
    <property type="entry name" value="DUF58"/>
    <property type="match status" value="1"/>
</dbReference>
<evidence type="ECO:0000313" key="4">
    <source>
        <dbReference type="Proteomes" id="UP000587991"/>
    </source>
</evidence>
<gene>
    <name evidence="3" type="ORF">HF682_08900</name>
</gene>
<protein>
    <submittedName>
        <fullName evidence="3">DUF58 domain-containing protein</fullName>
    </submittedName>
</protein>
<dbReference type="PANTHER" id="PTHR33608">
    <property type="entry name" value="BLL2464 PROTEIN"/>
    <property type="match status" value="1"/>
</dbReference>
<dbReference type="PANTHER" id="PTHR33608:SF3">
    <property type="entry name" value="SLR2013 PROTEIN"/>
    <property type="match status" value="1"/>
</dbReference>
<feature type="domain" description="DUF58" evidence="2">
    <location>
        <begin position="199"/>
        <end position="370"/>
    </location>
</feature>
<dbReference type="Gene3D" id="3.40.50.410">
    <property type="entry name" value="von Willebrand factor, type A domain"/>
    <property type="match status" value="1"/>
</dbReference>
<reference evidence="3 4" key="1">
    <citation type="submission" date="2020-04" db="EMBL/GenBank/DDBJ databases">
        <title>Draft genome of Leeia sp. IMCC25680.</title>
        <authorList>
            <person name="Song J."/>
            <person name="Cho J.-C."/>
        </authorList>
    </citation>
    <scope>NUCLEOTIDE SEQUENCE [LARGE SCALE GENOMIC DNA]</scope>
    <source>
        <strain evidence="3 4">IMCC25680</strain>
    </source>
</reference>
<dbReference type="AlphaFoldDB" id="A0A847SCS7"/>
<sequence>MLIPSRTLVWGMVGLLAAAITVSAWSILQPFWWPFCGLLAAITLFDLLWLMWEGKAVEVQRLVPGSLPVGLLHAVKLHVSHRLRRMGRVQLFDQHPPSFLPQNLPLDLRIPPGRFAEVSYQVQPLERGEHPFGRCAVRLTSPLRLWQRQFLAGTAETVKVYPNFAAIVRYALLATDNRLSQIGVLQRRRRGEGMDFRQLREYREGDTQRQVDWKATSRMNKLISREYQDERDQQVVFMLDCGRRMLARDGELSHFDHTLNAMLLLAYVALRQGDAVGLTTFATDQPRYFAPRKSDATVNTLLNSVFDLQPSLRSPDYYQAAVDLITRLRKRSLVVILSNLRDEDDSTLAPALALLRKRHLVLFVSLREQSLEQTLQQPITTLEEGLTYAATGLFLNQREAMMRKLGSGGVLTLDTEPQHLAIELVNQYLELKKSARL</sequence>